<dbReference type="InterPro" id="IPR005801">
    <property type="entry name" value="ADC_synthase"/>
</dbReference>
<dbReference type="InterPro" id="IPR015890">
    <property type="entry name" value="Chorismate_C"/>
</dbReference>
<dbReference type="PANTHER" id="PTHR42839">
    <property type="entry name" value="ISOCHORISMATE SYNTHASE ENTC"/>
    <property type="match status" value="1"/>
</dbReference>
<dbReference type="RefSeq" id="WP_303303567.1">
    <property type="nucleotide sequence ID" value="NZ_BAABDA010000028.1"/>
</dbReference>
<dbReference type="PANTHER" id="PTHR42839:SF2">
    <property type="entry name" value="ISOCHORISMATE SYNTHASE ENTC"/>
    <property type="match status" value="1"/>
</dbReference>
<protein>
    <submittedName>
        <fullName evidence="2">Chorismate-binding protein</fullName>
    </submittedName>
</protein>
<keyword evidence="3" id="KW-1185">Reference proteome</keyword>
<proteinExistence type="predicted"/>
<evidence type="ECO:0000313" key="2">
    <source>
        <dbReference type="EMBL" id="MDO5976286.1"/>
    </source>
</evidence>
<reference evidence="2" key="1">
    <citation type="submission" date="2023-07" db="EMBL/GenBank/DDBJ databases">
        <title>Two novel species in the genus Flavivirga.</title>
        <authorList>
            <person name="Kwon K."/>
        </authorList>
    </citation>
    <scope>NUCLEOTIDE SEQUENCE</scope>
    <source>
        <strain evidence="2">KACC 14158</strain>
    </source>
</reference>
<dbReference type="Gene3D" id="3.60.120.10">
    <property type="entry name" value="Anthranilate synthase"/>
    <property type="match status" value="1"/>
</dbReference>
<gene>
    <name evidence="2" type="ORF">Q4Q40_18965</name>
</gene>
<dbReference type="EMBL" id="JAUOEL010000007">
    <property type="protein sequence ID" value="MDO5976286.1"/>
    <property type="molecule type" value="Genomic_DNA"/>
</dbReference>
<dbReference type="SUPFAM" id="SSF56322">
    <property type="entry name" value="ADC synthase"/>
    <property type="match status" value="1"/>
</dbReference>
<evidence type="ECO:0000313" key="3">
    <source>
        <dbReference type="Proteomes" id="UP001176806"/>
    </source>
</evidence>
<sequence length="376" mass="43019">MILEDFFKRIETHYNHKLPFVAYRKPNENQVRGLLQQTNNLHITSDFTEKGFVFSPFDATEKTVLIPLENSESIQADIAVLEGDAKCLEVNKESNTTEDLKEKQQHINLIKKGVEAIANNQFKKVVLSRKETVAVSESNPISIFKRLLNTYKSAFVYCWYHPKVGLWLGATPETLIKIEGNRFSIMALAGTQDYNGTLDVVWQDKEKEEQQFVTDFILDNLKPSVESFRVSDVETVKAGNLLHLKTMISAQLKSGSNLKEVISILHPTPAVCGLPKREAKQFILENEHYNRAFYTGFLGELNMETKLQSRSAKRNIENRAYTINRKSTRLYVNLRCMQLKDTEVIIYVGGGITKHSNLEREWEETVSKSLVIKNVL</sequence>
<evidence type="ECO:0000259" key="1">
    <source>
        <dbReference type="Pfam" id="PF00425"/>
    </source>
</evidence>
<accession>A0ABT8WTS0</accession>
<comment type="caution">
    <text evidence="2">The sequence shown here is derived from an EMBL/GenBank/DDBJ whole genome shotgun (WGS) entry which is preliminary data.</text>
</comment>
<organism evidence="2 3">
    <name type="scientific">Flavivirga jejuensis</name>
    <dbReference type="NCBI Taxonomy" id="870487"/>
    <lineage>
        <taxon>Bacteria</taxon>
        <taxon>Pseudomonadati</taxon>
        <taxon>Bacteroidota</taxon>
        <taxon>Flavobacteriia</taxon>
        <taxon>Flavobacteriales</taxon>
        <taxon>Flavobacteriaceae</taxon>
        <taxon>Flavivirga</taxon>
    </lineage>
</organism>
<dbReference type="Pfam" id="PF00425">
    <property type="entry name" value="Chorismate_bind"/>
    <property type="match status" value="1"/>
</dbReference>
<dbReference type="Proteomes" id="UP001176806">
    <property type="component" value="Unassembled WGS sequence"/>
</dbReference>
<name>A0ABT8WTS0_9FLAO</name>
<feature type="domain" description="Chorismate-utilising enzyme C-terminal" evidence="1">
    <location>
        <begin position="103"/>
        <end position="368"/>
    </location>
</feature>